<dbReference type="InterPro" id="IPR000086">
    <property type="entry name" value="NUDIX_hydrolase_dom"/>
</dbReference>
<evidence type="ECO:0000256" key="2">
    <source>
        <dbReference type="ARBA" id="ARBA00022801"/>
    </source>
</evidence>
<sequence length="154" mass="17387">MLNPKFKTSERIADAYMNIRNNNMRRASLVLVVAQDTGRVLVVLRHKDGQIGLPCGKIEHGEVAREAAKRELKEETGLDVQYLSELYFSQAITFEGCHVNIYHGIISKEISVSASKGFEKETSPYWIDPEELANTASHFRDFNLVVMFNAGLIK</sequence>
<name>A0ABT2H9K9_9MICO</name>
<reference evidence="5" key="1">
    <citation type="submission" date="2022-08" db="EMBL/GenBank/DDBJ databases">
        <authorList>
            <person name="Deng Y."/>
            <person name="Han X.-F."/>
            <person name="Zhang Y.-Q."/>
        </authorList>
    </citation>
    <scope>NUCLEOTIDE SEQUENCE</scope>
    <source>
        <strain evidence="5">CPCC 203386</strain>
    </source>
</reference>
<dbReference type="InterPro" id="IPR015797">
    <property type="entry name" value="NUDIX_hydrolase-like_dom_sf"/>
</dbReference>
<dbReference type="PANTHER" id="PTHR43736:SF1">
    <property type="entry name" value="DIHYDRONEOPTERIN TRIPHOSPHATE DIPHOSPHATASE"/>
    <property type="match status" value="1"/>
</dbReference>
<gene>
    <name evidence="5" type="ORF">N1032_23190</name>
</gene>
<dbReference type="SUPFAM" id="SSF55811">
    <property type="entry name" value="Nudix"/>
    <property type="match status" value="1"/>
</dbReference>
<organism evidence="5 6">
    <name type="scientific">Herbiconiux daphne</name>
    <dbReference type="NCBI Taxonomy" id="2970914"/>
    <lineage>
        <taxon>Bacteria</taxon>
        <taxon>Bacillati</taxon>
        <taxon>Actinomycetota</taxon>
        <taxon>Actinomycetes</taxon>
        <taxon>Micrococcales</taxon>
        <taxon>Microbacteriaceae</taxon>
        <taxon>Herbiconiux</taxon>
    </lineage>
</organism>
<evidence type="ECO:0000256" key="3">
    <source>
        <dbReference type="RuleBase" id="RU003476"/>
    </source>
</evidence>
<dbReference type="InterPro" id="IPR020084">
    <property type="entry name" value="NUDIX_hydrolase_CS"/>
</dbReference>
<dbReference type="PROSITE" id="PS51462">
    <property type="entry name" value="NUDIX"/>
    <property type="match status" value="1"/>
</dbReference>
<dbReference type="Gene3D" id="3.90.79.10">
    <property type="entry name" value="Nucleoside Triphosphate Pyrophosphohydrolase"/>
    <property type="match status" value="1"/>
</dbReference>
<comment type="similarity">
    <text evidence="1 3">Belongs to the Nudix hydrolase family.</text>
</comment>
<keyword evidence="6" id="KW-1185">Reference proteome</keyword>
<dbReference type="EMBL" id="JANLCJ010000091">
    <property type="protein sequence ID" value="MCS5736638.1"/>
    <property type="molecule type" value="Genomic_DNA"/>
</dbReference>
<dbReference type="InterPro" id="IPR020476">
    <property type="entry name" value="Nudix_hydrolase"/>
</dbReference>
<keyword evidence="2 3" id="KW-0378">Hydrolase</keyword>
<dbReference type="GO" id="GO:0016787">
    <property type="term" value="F:hydrolase activity"/>
    <property type="evidence" value="ECO:0007669"/>
    <property type="project" value="UniProtKB-KW"/>
</dbReference>
<evidence type="ECO:0000259" key="4">
    <source>
        <dbReference type="PROSITE" id="PS51462"/>
    </source>
</evidence>
<evidence type="ECO:0000313" key="6">
    <source>
        <dbReference type="Proteomes" id="UP001165586"/>
    </source>
</evidence>
<evidence type="ECO:0000313" key="5">
    <source>
        <dbReference type="EMBL" id="MCS5736638.1"/>
    </source>
</evidence>
<accession>A0ABT2H9K9</accession>
<dbReference type="PANTHER" id="PTHR43736">
    <property type="entry name" value="ADP-RIBOSE PYROPHOSPHATASE"/>
    <property type="match status" value="1"/>
</dbReference>
<evidence type="ECO:0000256" key="1">
    <source>
        <dbReference type="ARBA" id="ARBA00005582"/>
    </source>
</evidence>
<dbReference type="PROSITE" id="PS00893">
    <property type="entry name" value="NUDIX_BOX"/>
    <property type="match status" value="1"/>
</dbReference>
<feature type="domain" description="Nudix hydrolase" evidence="4">
    <location>
        <begin position="23"/>
        <end position="149"/>
    </location>
</feature>
<protein>
    <submittedName>
        <fullName evidence="5">NUDIX hydrolase</fullName>
    </submittedName>
</protein>
<comment type="caution">
    <text evidence="5">The sequence shown here is derived from an EMBL/GenBank/DDBJ whole genome shotgun (WGS) entry which is preliminary data.</text>
</comment>
<dbReference type="RefSeq" id="WP_259542699.1">
    <property type="nucleotide sequence ID" value="NZ_JANLCJ010000091.1"/>
</dbReference>
<dbReference type="Proteomes" id="UP001165586">
    <property type="component" value="Unassembled WGS sequence"/>
</dbReference>
<dbReference type="Pfam" id="PF00293">
    <property type="entry name" value="NUDIX"/>
    <property type="match status" value="1"/>
</dbReference>
<proteinExistence type="inferred from homology"/>
<dbReference type="PRINTS" id="PR00502">
    <property type="entry name" value="NUDIXFAMILY"/>
</dbReference>